<dbReference type="PROSITE" id="PS50262">
    <property type="entry name" value="G_PROTEIN_RECEP_F1_2"/>
    <property type="match status" value="1"/>
</dbReference>
<feature type="transmembrane region" description="Helical" evidence="8">
    <location>
        <begin position="65"/>
        <end position="84"/>
    </location>
</feature>
<dbReference type="GO" id="GO:0016020">
    <property type="term" value="C:membrane"/>
    <property type="evidence" value="ECO:0007669"/>
    <property type="project" value="UniProtKB-SubCell"/>
</dbReference>
<evidence type="ECO:0000256" key="4">
    <source>
        <dbReference type="ARBA" id="ARBA00023040"/>
    </source>
</evidence>
<keyword evidence="11" id="KW-1185">Reference proteome</keyword>
<evidence type="ECO:0000256" key="2">
    <source>
        <dbReference type="ARBA" id="ARBA00022692"/>
    </source>
</evidence>
<keyword evidence="6" id="KW-0675">Receptor</keyword>
<keyword evidence="7" id="KW-0807">Transducer</keyword>
<reference evidence="10" key="1">
    <citation type="journal article" date="2023" name="G3 (Bethesda)">
        <title>A reference genome for the long-term kleptoplast-retaining sea slug Elysia crispata morphotype clarki.</title>
        <authorList>
            <person name="Eastman K.E."/>
            <person name="Pendleton A.L."/>
            <person name="Shaikh M.A."/>
            <person name="Suttiyut T."/>
            <person name="Ogas R."/>
            <person name="Tomko P."/>
            <person name="Gavelis G."/>
            <person name="Widhalm J.R."/>
            <person name="Wisecaver J.H."/>
        </authorList>
    </citation>
    <scope>NUCLEOTIDE SEQUENCE</scope>
    <source>
        <strain evidence="10">ECLA1</strain>
    </source>
</reference>
<sequence length="278" mass="31217">MECFVGAALSTNMEGEGEGVAANCCQWNGFTGFFFGVNSMMTLAMMSLNRLLIITNANFARRFGNFIACSLLLVSLLFALFWSLSPVLGWGEYGPEPYKTSCTLVWHEPDVSFVTASFIGCLALPSLIMICSYGKIVYLAAVMRHRRRKWVARNQEMRLWEKNELRLLKVTFIMCVTFLLFWTPYAVVAMIKAYASHIHLPVEVSVVPALAAKTSHVADPLIYCALNRNFSQHMPLLFRKMSKGGRFSETYLTTQSIRLRTLMVTDGKLNVSSEGNSV</sequence>
<dbReference type="GO" id="GO:0004930">
    <property type="term" value="F:G protein-coupled receptor activity"/>
    <property type="evidence" value="ECO:0007669"/>
    <property type="project" value="UniProtKB-KW"/>
</dbReference>
<accession>A0AAE0ZYJ5</accession>
<protein>
    <recommendedName>
        <fullName evidence="9">G-protein coupled receptors family 1 profile domain-containing protein</fullName>
    </recommendedName>
</protein>
<feature type="transmembrane region" description="Helical" evidence="8">
    <location>
        <begin position="113"/>
        <end position="140"/>
    </location>
</feature>
<dbReference type="InterPro" id="IPR000276">
    <property type="entry name" value="GPCR_Rhodpsn"/>
</dbReference>
<feature type="transmembrane region" description="Helical" evidence="8">
    <location>
        <begin position="167"/>
        <end position="191"/>
    </location>
</feature>
<evidence type="ECO:0000256" key="7">
    <source>
        <dbReference type="ARBA" id="ARBA00023224"/>
    </source>
</evidence>
<comment type="subcellular location">
    <subcellularLocation>
        <location evidence="1">Membrane</location>
        <topology evidence="1">Multi-pass membrane protein</topology>
    </subcellularLocation>
</comment>
<dbReference type="PANTHER" id="PTHR24240">
    <property type="entry name" value="OPSIN"/>
    <property type="match status" value="1"/>
</dbReference>
<gene>
    <name evidence="10" type="ORF">RRG08_050322</name>
</gene>
<dbReference type="AlphaFoldDB" id="A0AAE0ZYJ5"/>
<keyword evidence="4" id="KW-0297">G-protein coupled receptor</keyword>
<comment type="caution">
    <text evidence="10">The sequence shown here is derived from an EMBL/GenBank/DDBJ whole genome shotgun (WGS) entry which is preliminary data.</text>
</comment>
<feature type="domain" description="G-protein coupled receptors family 1 profile" evidence="9">
    <location>
        <begin position="1"/>
        <end position="223"/>
    </location>
</feature>
<evidence type="ECO:0000256" key="5">
    <source>
        <dbReference type="ARBA" id="ARBA00023136"/>
    </source>
</evidence>
<keyword evidence="5 8" id="KW-0472">Membrane</keyword>
<dbReference type="InterPro" id="IPR017452">
    <property type="entry name" value="GPCR_Rhodpsn_7TM"/>
</dbReference>
<evidence type="ECO:0000259" key="9">
    <source>
        <dbReference type="PROSITE" id="PS50262"/>
    </source>
</evidence>
<evidence type="ECO:0000256" key="3">
    <source>
        <dbReference type="ARBA" id="ARBA00022989"/>
    </source>
</evidence>
<dbReference type="Gene3D" id="1.20.1070.10">
    <property type="entry name" value="Rhodopsin 7-helix transmembrane proteins"/>
    <property type="match status" value="1"/>
</dbReference>
<dbReference type="SUPFAM" id="SSF81321">
    <property type="entry name" value="Family A G protein-coupled receptor-like"/>
    <property type="match status" value="1"/>
</dbReference>
<dbReference type="Pfam" id="PF00001">
    <property type="entry name" value="7tm_1"/>
    <property type="match status" value="1"/>
</dbReference>
<evidence type="ECO:0000256" key="1">
    <source>
        <dbReference type="ARBA" id="ARBA00004141"/>
    </source>
</evidence>
<feature type="transmembrane region" description="Helical" evidence="8">
    <location>
        <begin position="33"/>
        <end position="53"/>
    </location>
</feature>
<dbReference type="InterPro" id="IPR050125">
    <property type="entry name" value="GPCR_opsins"/>
</dbReference>
<name>A0AAE0ZYJ5_9GAST</name>
<organism evidence="10 11">
    <name type="scientific">Elysia crispata</name>
    <name type="common">lettuce slug</name>
    <dbReference type="NCBI Taxonomy" id="231223"/>
    <lineage>
        <taxon>Eukaryota</taxon>
        <taxon>Metazoa</taxon>
        <taxon>Spiralia</taxon>
        <taxon>Lophotrochozoa</taxon>
        <taxon>Mollusca</taxon>
        <taxon>Gastropoda</taxon>
        <taxon>Heterobranchia</taxon>
        <taxon>Euthyneura</taxon>
        <taxon>Panpulmonata</taxon>
        <taxon>Sacoglossa</taxon>
        <taxon>Placobranchoidea</taxon>
        <taxon>Plakobranchidae</taxon>
        <taxon>Elysia</taxon>
    </lineage>
</organism>
<keyword evidence="2 8" id="KW-0812">Transmembrane</keyword>
<dbReference type="EMBL" id="JAWDGP010003056">
    <property type="protein sequence ID" value="KAK3777934.1"/>
    <property type="molecule type" value="Genomic_DNA"/>
</dbReference>
<proteinExistence type="predicted"/>
<dbReference type="PRINTS" id="PR00237">
    <property type="entry name" value="GPCRRHODOPSN"/>
</dbReference>
<keyword evidence="3 8" id="KW-1133">Transmembrane helix</keyword>
<evidence type="ECO:0000256" key="8">
    <source>
        <dbReference type="SAM" id="Phobius"/>
    </source>
</evidence>
<evidence type="ECO:0000256" key="6">
    <source>
        <dbReference type="ARBA" id="ARBA00023170"/>
    </source>
</evidence>
<evidence type="ECO:0000313" key="11">
    <source>
        <dbReference type="Proteomes" id="UP001283361"/>
    </source>
</evidence>
<evidence type="ECO:0000313" key="10">
    <source>
        <dbReference type="EMBL" id="KAK3777934.1"/>
    </source>
</evidence>
<dbReference type="Proteomes" id="UP001283361">
    <property type="component" value="Unassembled WGS sequence"/>
</dbReference>